<dbReference type="Pfam" id="PF02383">
    <property type="entry name" value="Syja_N"/>
    <property type="match status" value="1"/>
</dbReference>
<dbReference type="EMBL" id="MU151176">
    <property type="protein sequence ID" value="KAF9448025.1"/>
    <property type="molecule type" value="Genomic_DNA"/>
</dbReference>
<protein>
    <recommendedName>
        <fullName evidence="6">SAC domain-containing protein</fullName>
    </recommendedName>
</protein>
<sequence>MKRFFAKASKSPALPNEPLSELIGDNTDHASTNVPSLTVAHTPGLQPKYVVPPVPHPYPHDHLAILPTKDGLLIRPHLPGVAAVPRPFLRLSWGKTFHVEEVLSGGEEFHWSESAVIYGIVGVLELYSTSYLFVVTSRSEAGSVLDASHRVYGIKSVAAVPLLEEEAFSAIKVISSRNVARPSLIPKTSTIDAETVGEELNELAVESPSPSSPRVQFSLDPQVKLVTPIQQDFSEEGLRPASPQSITSGMSTPSSEQSITTSPIFKTVAARLSFWNRLSKRNADGVQDPPVPPPRSAVQEQEVLDKIIQEAKEGPGEVIEAILATTAPAPATAEERHSELEEKVIRECIREFTKGGMYFSYTFDITRSLQHKQEQLAKFQKQHDLLAGLGALPSPETDPSSSGPTPGTKAFAIAEPYPTLPLWRRVDKHFWWNEWMLKHFIDAGLHSYILPIMQGYFQLAHFTAPSELGEGEEGCHVDYVIISRRSRDRAGLRYQRRGIDEEAYVANFVETETIMRVEREAKENIFSYTQIRGSIPLFWSQTGYGLKPPPVLASDRTHEQNFEALQRHLQRTIPLYGPHTIVNLAEQQGKEGAITQAYRDYMKELQLKDAQYHEYDFHAETKGMKYENISKLIDHMERTFESQGYLWICDDMVLSQQKGIFRVNCIDCLDRTNVVQSAFARYVMHRQLGVLALLDPSTTRRPEIDVVFNDVWANNGDAISRAYAGTSALKGDFTRTGRRDLSGLLNDGVNSLARMYTSTFSDWFCQAVIDFMLGNRTISVFSEFLLKLQSSDPRDLIRLSKIRTEAIATSVARVLSEGERLLSGWTLFAPEELNTKIGLKFEEKVLLLTMKALYIVSYDYTLEKVKLYTRVPLGDITGISKGAYILSPLEEASRDPEQNAGFIITWVNSNQESRVTSYSVRNSIHSLATEPPTPTTVSRRPTLTSFPLQIQTWSASRKNTATLSRLLVNPSFSPSGTQETTFAAFKVLPIYPARIRQDSSLGSGPYSETSEEVAGASNCREVVDRIVESIQRACVESGGRQGNFITNEDVVSLAEAQRTTSMYAKMEYGVKRLLWLGG</sequence>
<feature type="domain" description="SAC" evidence="2">
    <location>
        <begin position="353"/>
        <end position="725"/>
    </location>
</feature>
<evidence type="ECO:0000313" key="5">
    <source>
        <dbReference type="Proteomes" id="UP000807342"/>
    </source>
</evidence>
<evidence type="ECO:0000313" key="4">
    <source>
        <dbReference type="EMBL" id="KAF9448025.1"/>
    </source>
</evidence>
<keyword evidence="5" id="KW-1185">Reference proteome</keyword>
<dbReference type="OrthoDB" id="405996at2759"/>
<dbReference type="PANTHER" id="PTHR45662:SF7">
    <property type="entry name" value="SACI DOMAIN PROTEIN (AFU_ORTHOLOGUE AFUA_1G15890)"/>
    <property type="match status" value="1"/>
</dbReference>
<feature type="region of interest" description="Disordered" evidence="1">
    <location>
        <begin position="234"/>
        <end position="259"/>
    </location>
</feature>
<dbReference type="GO" id="GO:0046856">
    <property type="term" value="P:phosphatidylinositol dephosphorylation"/>
    <property type="evidence" value="ECO:0007669"/>
    <property type="project" value="TreeGrafter"/>
</dbReference>
<feature type="compositionally biased region" description="Polar residues" evidence="1">
    <location>
        <begin position="242"/>
        <end position="259"/>
    </location>
</feature>
<evidence type="ECO:0008006" key="6">
    <source>
        <dbReference type="Google" id="ProtNLM"/>
    </source>
</evidence>
<dbReference type="GO" id="GO:0005783">
    <property type="term" value="C:endoplasmic reticulum"/>
    <property type="evidence" value="ECO:0007669"/>
    <property type="project" value="TreeGrafter"/>
</dbReference>
<gene>
    <name evidence="4" type="ORF">P691DRAFT_705735</name>
</gene>
<reference evidence="4" key="1">
    <citation type="submission" date="2020-11" db="EMBL/GenBank/DDBJ databases">
        <authorList>
            <consortium name="DOE Joint Genome Institute"/>
            <person name="Ahrendt S."/>
            <person name="Riley R."/>
            <person name="Andreopoulos W."/>
            <person name="Labutti K."/>
            <person name="Pangilinan J."/>
            <person name="Ruiz-Duenas F.J."/>
            <person name="Barrasa J.M."/>
            <person name="Sanchez-Garcia M."/>
            <person name="Camarero S."/>
            <person name="Miyauchi S."/>
            <person name="Serrano A."/>
            <person name="Linde D."/>
            <person name="Babiker R."/>
            <person name="Drula E."/>
            <person name="Ayuso-Fernandez I."/>
            <person name="Pacheco R."/>
            <person name="Padilla G."/>
            <person name="Ferreira P."/>
            <person name="Barriuso J."/>
            <person name="Kellner H."/>
            <person name="Castanera R."/>
            <person name="Alfaro M."/>
            <person name="Ramirez L."/>
            <person name="Pisabarro A.G."/>
            <person name="Kuo A."/>
            <person name="Tritt A."/>
            <person name="Lipzen A."/>
            <person name="He G."/>
            <person name="Yan M."/>
            <person name="Ng V."/>
            <person name="Cullen D."/>
            <person name="Martin F."/>
            <person name="Rosso M.-N."/>
            <person name="Henrissat B."/>
            <person name="Hibbett D."/>
            <person name="Martinez A.T."/>
            <person name="Grigoriev I.V."/>
        </authorList>
    </citation>
    <scope>NUCLEOTIDE SEQUENCE</scope>
    <source>
        <strain evidence="4">MF-IS2</strain>
    </source>
</reference>
<dbReference type="PANTHER" id="PTHR45662">
    <property type="entry name" value="PHOSPHATIDYLINOSITIDE PHOSPHATASE SAC1"/>
    <property type="match status" value="1"/>
</dbReference>
<dbReference type="Pfam" id="PF12456">
    <property type="entry name" value="hSac2"/>
    <property type="match status" value="1"/>
</dbReference>
<dbReference type="PROSITE" id="PS51791">
    <property type="entry name" value="HSAC2"/>
    <property type="match status" value="1"/>
</dbReference>
<evidence type="ECO:0000259" key="3">
    <source>
        <dbReference type="PROSITE" id="PS51791"/>
    </source>
</evidence>
<evidence type="ECO:0000256" key="1">
    <source>
        <dbReference type="SAM" id="MobiDB-lite"/>
    </source>
</evidence>
<comment type="caution">
    <text evidence="4">The sequence shown here is derived from an EMBL/GenBank/DDBJ whole genome shotgun (WGS) entry which is preliminary data.</text>
</comment>
<organism evidence="4 5">
    <name type="scientific">Macrolepiota fuliginosa MF-IS2</name>
    <dbReference type="NCBI Taxonomy" id="1400762"/>
    <lineage>
        <taxon>Eukaryota</taxon>
        <taxon>Fungi</taxon>
        <taxon>Dikarya</taxon>
        <taxon>Basidiomycota</taxon>
        <taxon>Agaricomycotina</taxon>
        <taxon>Agaricomycetes</taxon>
        <taxon>Agaricomycetidae</taxon>
        <taxon>Agaricales</taxon>
        <taxon>Agaricineae</taxon>
        <taxon>Agaricaceae</taxon>
        <taxon>Macrolepiota</taxon>
    </lineage>
</organism>
<dbReference type="AlphaFoldDB" id="A0A9P5XEF4"/>
<dbReference type="InterPro" id="IPR034753">
    <property type="entry name" value="hSac2"/>
</dbReference>
<feature type="domain" description="HSac2" evidence="3">
    <location>
        <begin position="797"/>
        <end position="967"/>
    </location>
</feature>
<name>A0A9P5XEF4_9AGAR</name>
<dbReference type="PROSITE" id="PS50275">
    <property type="entry name" value="SAC"/>
    <property type="match status" value="1"/>
</dbReference>
<feature type="region of interest" description="Disordered" evidence="1">
    <location>
        <begin position="1"/>
        <end position="37"/>
    </location>
</feature>
<evidence type="ECO:0000259" key="2">
    <source>
        <dbReference type="PROSITE" id="PS50275"/>
    </source>
</evidence>
<dbReference type="InterPro" id="IPR002013">
    <property type="entry name" value="SAC_dom"/>
</dbReference>
<proteinExistence type="predicted"/>
<dbReference type="InterPro" id="IPR022158">
    <property type="entry name" value="Inositol_phosphatase"/>
</dbReference>
<dbReference type="Proteomes" id="UP000807342">
    <property type="component" value="Unassembled WGS sequence"/>
</dbReference>
<accession>A0A9P5XEF4</accession>
<dbReference type="GO" id="GO:0043812">
    <property type="term" value="F:phosphatidylinositol-4-phosphate phosphatase activity"/>
    <property type="evidence" value="ECO:0007669"/>
    <property type="project" value="TreeGrafter"/>
</dbReference>